<evidence type="ECO:0000259" key="4">
    <source>
        <dbReference type="Pfam" id="PF17210"/>
    </source>
</evidence>
<keyword evidence="6" id="KW-1185">Reference proteome</keyword>
<organism evidence="5 6">
    <name type="scientific">Lentzea kristufekii</name>
    <dbReference type="NCBI Taxonomy" id="3095430"/>
    <lineage>
        <taxon>Bacteria</taxon>
        <taxon>Bacillati</taxon>
        <taxon>Actinomycetota</taxon>
        <taxon>Actinomycetes</taxon>
        <taxon>Pseudonocardiales</taxon>
        <taxon>Pseudonocardiaceae</taxon>
        <taxon>Lentzea</taxon>
    </lineage>
</organism>
<gene>
    <name evidence="5" type="ORF">SK571_35100</name>
</gene>
<evidence type="ECO:0000313" key="6">
    <source>
        <dbReference type="Proteomes" id="UP001271792"/>
    </source>
</evidence>
<dbReference type="InterPro" id="IPR013783">
    <property type="entry name" value="Ig-like_fold"/>
</dbReference>
<keyword evidence="2" id="KW-0964">Secreted</keyword>
<dbReference type="SUPFAM" id="SSF117074">
    <property type="entry name" value="Hypothetical protein PA1324"/>
    <property type="match status" value="1"/>
</dbReference>
<dbReference type="InterPro" id="IPR033764">
    <property type="entry name" value="Sdr_B"/>
</dbReference>
<dbReference type="RefSeq" id="WP_319988403.1">
    <property type="nucleotide sequence ID" value="NZ_JAXAVV010000022.1"/>
</dbReference>
<dbReference type="Proteomes" id="UP001271792">
    <property type="component" value="Unassembled WGS sequence"/>
</dbReference>
<evidence type="ECO:0000256" key="3">
    <source>
        <dbReference type="ARBA" id="ARBA00022729"/>
    </source>
</evidence>
<keyword evidence="3" id="KW-0732">Signal</keyword>
<comment type="subcellular location">
    <subcellularLocation>
        <location evidence="1">Secreted</location>
    </subcellularLocation>
</comment>
<accession>A0ABU4U235</accession>
<proteinExistence type="predicted"/>
<evidence type="ECO:0000313" key="5">
    <source>
        <dbReference type="EMBL" id="MDX8054625.1"/>
    </source>
</evidence>
<sequence length="710" mass="76093">MAGSTCGRQTFIVDPGIGTELTAQDIRQSESYYVGRGFNRNFVWYAPVGNREFHSDAEEWSHCLDNMAQDVLCAPGREDYHTIGLAFRERPIVLHSLTYGGSFIALPCGNFSRDKSGKPVPVISGHKYHDANRNDVRDAGEPGMAGWTMTLHRDRSDAGQGTGALATTTTDGNGYYEFRLDGHLPGDYALTEESRGGWTRTSGTERYGIRVNPNIGDARFDGHDFGNVETTADAVKVAFDVVDPPAEMTADTAHTLRVRALLENRGPAPIIDVQDAISASGPPDCSFTTPPPATRQLVLGRPVEVVFEVGVTCLDPSFHPLTFHNALTVTTPGVTDPDPASNHRTTSATIAVIDEANVGIDSTRLDCVTRTYVRDQFECTVTAVAVNTGDHGPADTDVRLGLTGPADCTLTPNGPTSHETSLFEDPVTVSSKWDVTCANRSYHDFTASSEAVLDHLHVIDPDGANNSGTATDRVEVFERTDLSVADLRLTCTERQYQTQAFDCTSTVTVANAGPADAVHTLTTVAFGAPADCTVSPDTGQQQAHVLGAGASTTFTKDWTVSCTDNRRHLLSTSAVVIADEPHPEDTDRANDARSISWVPTDVKPRSFPSSINVKKEGLVPVAVLSTTEFDAVTRVDQTSLTFGATGLEQSLVRCGSAGEDVNDDGLADLVCQFDTAKTGLTCGMTTATLMGRTTDGRRFEGQDDVKLTGC</sequence>
<reference evidence="5 6" key="1">
    <citation type="submission" date="2023-11" db="EMBL/GenBank/DDBJ databases">
        <title>Lentzea sokolovensis, sp. nov., Lentzea kristufkii, sp. nov., and Lentzea miocenensis, sp. nov., rare actinobacteria from Sokolov Coal Basin, Miocene lacustrine sediment, Czech Republic.</title>
        <authorList>
            <person name="Lara A."/>
            <person name="Kotroba L."/>
            <person name="Nouioui I."/>
            <person name="Neumann-Schaal M."/>
            <person name="Mast Y."/>
            <person name="Chronakova A."/>
        </authorList>
    </citation>
    <scope>NUCLEOTIDE SEQUENCE [LARGE SCALE GENOMIC DNA]</scope>
    <source>
        <strain evidence="5 6">BCCO 10_0798</strain>
    </source>
</reference>
<evidence type="ECO:0000256" key="2">
    <source>
        <dbReference type="ARBA" id="ARBA00022525"/>
    </source>
</evidence>
<feature type="domain" description="SD-repeat containing protein B" evidence="4">
    <location>
        <begin position="128"/>
        <end position="202"/>
    </location>
</feature>
<reference evidence="5 6" key="2">
    <citation type="submission" date="2023-11" db="EMBL/GenBank/DDBJ databases">
        <authorList>
            <person name="Lara A.C."/>
            <person name="Chronakova A."/>
        </authorList>
    </citation>
    <scope>NUCLEOTIDE SEQUENCE [LARGE SCALE GENOMIC DNA]</scope>
    <source>
        <strain evidence="5 6">BCCO 10_0798</strain>
    </source>
</reference>
<dbReference type="Pfam" id="PF17210">
    <property type="entry name" value="SdrD_B"/>
    <property type="match status" value="1"/>
</dbReference>
<protein>
    <submittedName>
        <fullName evidence="5">SdrD B-like domain-containing protein</fullName>
    </submittedName>
</protein>
<evidence type="ECO:0000256" key="1">
    <source>
        <dbReference type="ARBA" id="ARBA00004613"/>
    </source>
</evidence>
<name>A0ABU4U235_9PSEU</name>
<dbReference type="Gene3D" id="2.60.40.10">
    <property type="entry name" value="Immunoglobulins"/>
    <property type="match status" value="1"/>
</dbReference>
<comment type="caution">
    <text evidence="5">The sequence shown here is derived from an EMBL/GenBank/DDBJ whole genome shotgun (WGS) entry which is preliminary data.</text>
</comment>
<dbReference type="EMBL" id="JAXAVV010000022">
    <property type="protein sequence ID" value="MDX8054625.1"/>
    <property type="molecule type" value="Genomic_DNA"/>
</dbReference>